<keyword evidence="3" id="KW-1185">Reference proteome</keyword>
<feature type="compositionally biased region" description="Polar residues" evidence="1">
    <location>
        <begin position="227"/>
        <end position="258"/>
    </location>
</feature>
<feature type="compositionally biased region" description="Low complexity" evidence="1">
    <location>
        <begin position="854"/>
        <end position="865"/>
    </location>
</feature>
<feature type="compositionally biased region" description="Polar residues" evidence="1">
    <location>
        <begin position="541"/>
        <end position="555"/>
    </location>
</feature>
<dbReference type="AlphaFoldDB" id="A0AAW0GJT1"/>
<accession>A0AAW0GJT1</accession>
<feature type="region of interest" description="Disordered" evidence="1">
    <location>
        <begin position="974"/>
        <end position="1152"/>
    </location>
</feature>
<feature type="compositionally biased region" description="Basic and acidic residues" evidence="1">
    <location>
        <begin position="1122"/>
        <end position="1152"/>
    </location>
</feature>
<feature type="region of interest" description="Disordered" evidence="1">
    <location>
        <begin position="95"/>
        <end position="207"/>
    </location>
</feature>
<feature type="compositionally biased region" description="Polar residues" evidence="1">
    <location>
        <begin position="152"/>
        <end position="168"/>
    </location>
</feature>
<feature type="region of interest" description="Disordered" evidence="1">
    <location>
        <begin position="717"/>
        <end position="958"/>
    </location>
</feature>
<gene>
    <name evidence="2" type="ORF">QCA50_004560</name>
</gene>
<evidence type="ECO:0000313" key="3">
    <source>
        <dbReference type="Proteomes" id="UP001385951"/>
    </source>
</evidence>
<feature type="compositionally biased region" description="Polar residues" evidence="1">
    <location>
        <begin position="98"/>
        <end position="113"/>
    </location>
</feature>
<feature type="compositionally biased region" description="Low complexity" evidence="1">
    <location>
        <begin position="884"/>
        <end position="893"/>
    </location>
</feature>
<feature type="compositionally biased region" description="Basic and acidic residues" evidence="1">
    <location>
        <begin position="424"/>
        <end position="434"/>
    </location>
</feature>
<reference evidence="2 3" key="1">
    <citation type="submission" date="2022-09" db="EMBL/GenBank/DDBJ databases">
        <authorList>
            <person name="Palmer J.M."/>
        </authorList>
    </citation>
    <scope>NUCLEOTIDE SEQUENCE [LARGE SCALE GENOMIC DNA]</scope>
    <source>
        <strain evidence="2 3">DSM 7382</strain>
    </source>
</reference>
<feature type="region of interest" description="Disordered" evidence="1">
    <location>
        <begin position="224"/>
        <end position="449"/>
    </location>
</feature>
<feature type="compositionally biased region" description="Polar residues" evidence="1">
    <location>
        <begin position="660"/>
        <end position="671"/>
    </location>
</feature>
<feature type="compositionally biased region" description="Pro residues" evidence="1">
    <location>
        <begin position="436"/>
        <end position="445"/>
    </location>
</feature>
<feature type="compositionally biased region" description="Polar residues" evidence="1">
    <location>
        <begin position="196"/>
        <end position="207"/>
    </location>
</feature>
<evidence type="ECO:0000256" key="1">
    <source>
        <dbReference type="SAM" id="MobiDB-lite"/>
    </source>
</evidence>
<dbReference type="Proteomes" id="UP001385951">
    <property type="component" value="Unassembled WGS sequence"/>
</dbReference>
<feature type="compositionally biased region" description="Basic and acidic residues" evidence="1">
    <location>
        <begin position="867"/>
        <end position="878"/>
    </location>
</feature>
<feature type="compositionally biased region" description="Polar residues" evidence="1">
    <location>
        <begin position="493"/>
        <end position="512"/>
    </location>
</feature>
<feature type="compositionally biased region" description="Low complexity" evidence="1">
    <location>
        <begin position="1080"/>
        <end position="1109"/>
    </location>
</feature>
<organism evidence="2 3">
    <name type="scientific">Cerrena zonata</name>
    <dbReference type="NCBI Taxonomy" id="2478898"/>
    <lineage>
        <taxon>Eukaryota</taxon>
        <taxon>Fungi</taxon>
        <taxon>Dikarya</taxon>
        <taxon>Basidiomycota</taxon>
        <taxon>Agaricomycotina</taxon>
        <taxon>Agaricomycetes</taxon>
        <taxon>Polyporales</taxon>
        <taxon>Cerrenaceae</taxon>
        <taxon>Cerrena</taxon>
    </lineage>
</organism>
<comment type="caution">
    <text evidence="2">The sequence shown here is derived from an EMBL/GenBank/DDBJ whole genome shotgun (WGS) entry which is preliminary data.</text>
</comment>
<feature type="compositionally biased region" description="Polar residues" evidence="1">
    <location>
        <begin position="623"/>
        <end position="636"/>
    </location>
</feature>
<protein>
    <submittedName>
        <fullName evidence="2">Uncharacterized protein</fullName>
    </submittedName>
</protein>
<feature type="compositionally biased region" description="Acidic residues" evidence="1">
    <location>
        <begin position="725"/>
        <end position="737"/>
    </location>
</feature>
<sequence>MEIKKRKREDQEDIETVLTFHAAGGRTFDRLFKDKDLQHLKAGLKKKLQVPEQTEIRLTQLRDGRKVDLDDDEDFDAMRARSHSTSSINILVAIGNSDFGSPNQGSQPVSSAESLPPPKKKKRKSKAQQSTEDGPSTCKELCNKTKRVSLVEPSSTSTQLPVTPNNKPAQAVKAKATPSSSILKVSKPPAGVNGRSPGTSTNTKQVNSALSNVTQHVTFSPIVSVLTGDTQRPIASTSKEATSQPKASSSKPAETPTSLDAGKTPSKPEKKRKRSSIDASASGTSKPRHQGEEPEPSSSTQIPTPKAVSSSLEPSSEPKKKKSKSKSSGTVVEPPQPVSVPLIVPSTSTLSTSTPNKVSNQPDKSLDTNEPGSGRRNKKVNKEKVKQLKDLLRAGALSKGRVASTAPSADENPKDGTSQPNPAEGEKQRDEAPGPKEVPPIPPSDTPLEAVETLKRVTKAQEDIVRNAVYAVLNKRFPDCVLPALPVNASRSTIGAESSTSTSVPPLTQSSHLKPAPSAPATIDVFGSSVTPAKVPAAKGSKSSNQKPTPSSSKKTQGDPCPVCDAPFHLRHLCPIVKAGPDSLEKRIGELKANGADEELIKDLKTSVVRLRAKDARAEKSSESSTPSRPAPSDSSHVAARQPVTASLAVPTASGPEGSVSISTSRVGSQKNKPDALPPLVVERIISQSVIDVPSPLSTPLSARPIIPAGSVISEVTVESHGEGSSDEDESDSEDEAPLAAAVKLGRSAGSKGPKISKPLDTTDLEAVLHGPPRSSQAILAAIVSDSEEDKDENKYLDSDEEDAELEEQKTDKAFRRLSKHFQKEDSPSDDDDAPLVPPTVMDADPKAPKKSQPPRSRLSSTSSSERAVEDTVGRAESAESEVPETTPSEPSPLADNRELSLEIPPPTSTATLVGSSDPIEADSPVRPRPPVLSSQENPDDPIEPADEFLPNKKNAPVIDADIDLDSIEVDEEEINPEAIITPPPLSPIKPGTAKRMKDRRGKALNDDPEHLIVPAKVVAESTPAAVPRVTRKRGASVSQPPPTPKPLASNRPTREPASQPLVTKKPSSGVRARPPRSVPAPATAPDLAAASSTASTSTTVPAPTADAPAETKRRGRPRITPAEKARREAEKQAQKEQKAAERAAAKEAKDAAKLALKTKTGHLGSFT</sequence>
<feature type="region of interest" description="Disordered" evidence="1">
    <location>
        <begin position="614"/>
        <end position="675"/>
    </location>
</feature>
<feature type="region of interest" description="Disordered" evidence="1">
    <location>
        <begin position="493"/>
        <end position="520"/>
    </location>
</feature>
<dbReference type="EMBL" id="JASBNA010000004">
    <property type="protein sequence ID" value="KAK7692921.1"/>
    <property type="molecule type" value="Genomic_DNA"/>
</dbReference>
<evidence type="ECO:0000313" key="2">
    <source>
        <dbReference type="EMBL" id="KAK7692921.1"/>
    </source>
</evidence>
<feature type="compositionally biased region" description="Polar residues" evidence="1">
    <location>
        <begin position="355"/>
        <end position="371"/>
    </location>
</feature>
<proteinExistence type="predicted"/>
<feature type="compositionally biased region" description="Basic and acidic residues" evidence="1">
    <location>
        <begin position="380"/>
        <end position="392"/>
    </location>
</feature>
<name>A0AAW0GJT1_9APHY</name>
<feature type="compositionally biased region" description="Acidic residues" evidence="1">
    <location>
        <begin position="938"/>
        <end position="947"/>
    </location>
</feature>
<feature type="region of interest" description="Disordered" evidence="1">
    <location>
        <begin position="533"/>
        <end position="560"/>
    </location>
</feature>
<feature type="compositionally biased region" description="Basic and acidic residues" evidence="1">
    <location>
        <begin position="1002"/>
        <end position="1011"/>
    </location>
</feature>